<keyword evidence="5" id="KW-1185">Reference proteome</keyword>
<evidence type="ECO:0000313" key="4">
    <source>
        <dbReference type="EMBL" id="MFC4766900.1"/>
    </source>
</evidence>
<reference evidence="5" key="1">
    <citation type="journal article" date="2019" name="Int. J. Syst. Evol. Microbiol.">
        <title>The Global Catalogue of Microorganisms (GCM) 10K type strain sequencing project: providing services to taxonomists for standard genome sequencing and annotation.</title>
        <authorList>
            <consortium name="The Broad Institute Genomics Platform"/>
            <consortium name="The Broad Institute Genome Sequencing Center for Infectious Disease"/>
            <person name="Wu L."/>
            <person name="Ma J."/>
        </authorList>
    </citation>
    <scope>NUCLEOTIDE SEQUENCE [LARGE SCALE GENOMIC DNA]</scope>
    <source>
        <strain evidence="5">WYCCWR 12678</strain>
    </source>
</reference>
<evidence type="ECO:0000259" key="3">
    <source>
        <dbReference type="SMART" id="SM00460"/>
    </source>
</evidence>
<dbReference type="PANTHER" id="PTHR42736:SF1">
    <property type="entry name" value="PROTEIN-GLUTAMINE GAMMA-GLUTAMYLTRANSFERASE"/>
    <property type="match status" value="1"/>
</dbReference>
<dbReference type="InterPro" id="IPR002931">
    <property type="entry name" value="Transglutaminase-like"/>
</dbReference>
<feature type="transmembrane region" description="Helical" evidence="2">
    <location>
        <begin position="207"/>
        <end position="225"/>
    </location>
</feature>
<keyword evidence="2" id="KW-0812">Transmembrane</keyword>
<dbReference type="EMBL" id="JBHSHC010000033">
    <property type="protein sequence ID" value="MFC4766900.1"/>
    <property type="molecule type" value="Genomic_DNA"/>
</dbReference>
<dbReference type="SUPFAM" id="SSF54001">
    <property type="entry name" value="Cysteine proteinases"/>
    <property type="match status" value="1"/>
</dbReference>
<name>A0ABV9PYM4_9BACL</name>
<keyword evidence="2" id="KW-1133">Transmembrane helix</keyword>
<dbReference type="SMART" id="SM00460">
    <property type="entry name" value="TGc"/>
    <property type="match status" value="1"/>
</dbReference>
<sequence>MQHTTKWITGTWTRDFLLTAVLFGWLYQLLSPLGQAGGVPDMNGFYLFVGMLLLFDLLIPLHSVKIALKLASLFSIMYYFYYSGDKIWHPDWIIDVLLAALNAVSLAAEKRFMEIPDISQTFLFLLFLWLTASVYRNAMQSRIWLFILLFVGEVVIGVIDTFFPPDASGYVVRYFLLGFVLLSLSQLPELEKWARIPARLRGWPVKWVLWTLVITLTAVGTGIAAPKYPPAWPDPVAFLQGKAAGEMANGPKKIGYGSDDSALGGPYVTDDTVAFTVITNEPGYYRGESKVHYTGRGWSMAGSNFTLAENVQQKIALEKYAQWYGILPSIKTKTVEQQIEVQNGVYDAIFGQYQPMNVQENSTPSAAERFSLRYFQPQGWKWGGQLTKGNAYKVVSQVPYYDPEGVKKREQQMQKNDPMDSKLRAMFLELPSSLPPRIRELAFQIANGKATDYEKAKAIEEYLRYNYKYEVEQVPFPGPNQDFVDQFLFESKQGYCDHFSSSMVVLARAAGLPARWVKGFTEGESDSSFDSSNDKKKYIVRNRNAHSWAEVYIPGTGWLPFEPTASFSQPVVMEVLPVDTPNTETEQKEQNQRNNTPKEEDNSVDVSYEIDWERIGKIFLLVLGTVLAVGWIFRRRIMVVFYLRRSLGRGPDHSSIIVLAIERLLKALQRLGWQREPDATFREFGDELALKGYKGSEWISLTRIFERIRYGNKQAKTREVGEFRQLWGRIVRKIGRTKKR</sequence>
<feature type="transmembrane region" description="Helical" evidence="2">
    <location>
        <begin position="42"/>
        <end position="59"/>
    </location>
</feature>
<feature type="transmembrane region" description="Helical" evidence="2">
    <location>
        <begin position="66"/>
        <end position="82"/>
    </location>
</feature>
<dbReference type="Proteomes" id="UP001596002">
    <property type="component" value="Unassembled WGS sequence"/>
</dbReference>
<gene>
    <name evidence="4" type="ORF">ACFO8Q_05900</name>
</gene>
<dbReference type="InterPro" id="IPR052901">
    <property type="entry name" value="Bact_TGase-like"/>
</dbReference>
<feature type="compositionally biased region" description="Basic and acidic residues" evidence="1">
    <location>
        <begin position="585"/>
        <end position="601"/>
    </location>
</feature>
<comment type="caution">
    <text evidence="4">The sequence shown here is derived from an EMBL/GenBank/DDBJ whole genome shotgun (WGS) entry which is preliminary data.</text>
</comment>
<accession>A0ABV9PYM4</accession>
<dbReference type="PANTHER" id="PTHR42736">
    <property type="entry name" value="PROTEIN-GLUTAMINE GAMMA-GLUTAMYLTRANSFERASE"/>
    <property type="match status" value="1"/>
</dbReference>
<feature type="transmembrane region" description="Helical" evidence="2">
    <location>
        <begin position="170"/>
        <end position="187"/>
    </location>
</feature>
<feature type="domain" description="Transglutaminase-like" evidence="3">
    <location>
        <begin position="488"/>
        <end position="565"/>
    </location>
</feature>
<dbReference type="Pfam" id="PF01841">
    <property type="entry name" value="Transglut_core"/>
    <property type="match status" value="1"/>
</dbReference>
<dbReference type="Gene3D" id="3.10.620.30">
    <property type="match status" value="1"/>
</dbReference>
<feature type="transmembrane region" description="Helical" evidence="2">
    <location>
        <begin position="615"/>
        <end position="633"/>
    </location>
</feature>
<evidence type="ECO:0000256" key="2">
    <source>
        <dbReference type="SAM" id="Phobius"/>
    </source>
</evidence>
<feature type="transmembrane region" description="Helical" evidence="2">
    <location>
        <begin position="143"/>
        <end position="164"/>
    </location>
</feature>
<organism evidence="4 5">
    <name type="scientific">Effusibacillus consociatus</name>
    <dbReference type="NCBI Taxonomy" id="1117041"/>
    <lineage>
        <taxon>Bacteria</taxon>
        <taxon>Bacillati</taxon>
        <taxon>Bacillota</taxon>
        <taxon>Bacilli</taxon>
        <taxon>Bacillales</taxon>
        <taxon>Alicyclobacillaceae</taxon>
        <taxon>Effusibacillus</taxon>
    </lineage>
</organism>
<proteinExistence type="predicted"/>
<evidence type="ECO:0000256" key="1">
    <source>
        <dbReference type="SAM" id="MobiDB-lite"/>
    </source>
</evidence>
<keyword evidence="2" id="KW-0472">Membrane</keyword>
<protein>
    <submittedName>
        <fullName evidence="4">DUF4129 domain-containing transglutaminase family protein</fullName>
    </submittedName>
</protein>
<evidence type="ECO:0000313" key="5">
    <source>
        <dbReference type="Proteomes" id="UP001596002"/>
    </source>
</evidence>
<feature type="transmembrane region" description="Helical" evidence="2">
    <location>
        <begin position="118"/>
        <end position="136"/>
    </location>
</feature>
<dbReference type="Pfam" id="PF13559">
    <property type="entry name" value="DUF4129"/>
    <property type="match status" value="1"/>
</dbReference>
<feature type="region of interest" description="Disordered" evidence="1">
    <location>
        <begin position="581"/>
        <end position="602"/>
    </location>
</feature>
<dbReference type="RefSeq" id="WP_380024790.1">
    <property type="nucleotide sequence ID" value="NZ_JBHSHC010000033.1"/>
</dbReference>
<dbReference type="InterPro" id="IPR038765">
    <property type="entry name" value="Papain-like_cys_pep_sf"/>
</dbReference>
<feature type="transmembrane region" description="Helical" evidence="2">
    <location>
        <begin position="12"/>
        <end position="30"/>
    </location>
</feature>
<dbReference type="InterPro" id="IPR025403">
    <property type="entry name" value="TgpA-like_C"/>
</dbReference>